<dbReference type="GeneID" id="89987101"/>
<accession>A0ABZ2AM81</accession>
<dbReference type="EMBL" id="CP143806">
    <property type="protein sequence ID" value="WVO19049.1"/>
    <property type="molecule type" value="Genomic_DNA"/>
</dbReference>
<proteinExistence type="predicted"/>
<keyword evidence="2" id="KW-1185">Reference proteome</keyword>
<dbReference type="RefSeq" id="XP_064718289.1">
    <property type="nucleotide sequence ID" value="XM_064862217.1"/>
</dbReference>
<dbReference type="Proteomes" id="UP001432216">
    <property type="component" value="Chromosome 1"/>
</dbReference>
<sequence length="87" mass="10226">MTQCSKDEDLIQEIHIRIVEKQEGLQESSWDGCISVYSQLKRIFGVSNDDVHEDGDVDSYRFMVLSGRIWKAWNRGERRRSESYLSL</sequence>
<evidence type="ECO:0000313" key="1">
    <source>
        <dbReference type="EMBL" id="WVO19049.1"/>
    </source>
</evidence>
<organism evidence="1 2">
    <name type="scientific">Cryptococcus decagattii</name>
    <dbReference type="NCBI Taxonomy" id="1859122"/>
    <lineage>
        <taxon>Eukaryota</taxon>
        <taxon>Fungi</taxon>
        <taxon>Dikarya</taxon>
        <taxon>Basidiomycota</taxon>
        <taxon>Agaricomycotina</taxon>
        <taxon>Tremellomycetes</taxon>
        <taxon>Tremellales</taxon>
        <taxon>Cryptococcaceae</taxon>
        <taxon>Cryptococcus</taxon>
        <taxon>Cryptococcus gattii species complex</taxon>
    </lineage>
</organism>
<protein>
    <submittedName>
        <fullName evidence="1">Uncharacterized protein</fullName>
    </submittedName>
</protein>
<reference evidence="1 2" key="1">
    <citation type="submission" date="2024-01" db="EMBL/GenBank/DDBJ databases">
        <title>Comparative genomics of Cryptococcus and Kwoniella reveals pathogenesis evolution and contrasting modes of karyotype evolution via chromosome fusion or intercentromeric recombination.</title>
        <authorList>
            <person name="Coelho M.A."/>
            <person name="David-Palma M."/>
            <person name="Shea T."/>
            <person name="Bowers K."/>
            <person name="McGinley-Smith S."/>
            <person name="Mohammad A.W."/>
            <person name="Gnirke A."/>
            <person name="Yurkov A.M."/>
            <person name="Nowrousian M."/>
            <person name="Sun S."/>
            <person name="Cuomo C.A."/>
            <person name="Heitman J."/>
        </authorList>
    </citation>
    <scope>NUCLEOTIDE SEQUENCE [LARGE SCALE GENOMIC DNA]</scope>
    <source>
        <strain evidence="1 2">7685027</strain>
    </source>
</reference>
<evidence type="ECO:0000313" key="2">
    <source>
        <dbReference type="Proteomes" id="UP001432216"/>
    </source>
</evidence>
<name>A0ABZ2AM81_9TREE</name>
<gene>
    <name evidence="1" type="ORF">IAS62_000325</name>
</gene>